<evidence type="ECO:0000256" key="2">
    <source>
        <dbReference type="ARBA" id="ARBA00022723"/>
    </source>
</evidence>
<evidence type="ECO:0000256" key="5">
    <source>
        <dbReference type="ARBA" id="ARBA00023049"/>
    </source>
</evidence>
<dbReference type="Pfam" id="PF01435">
    <property type="entry name" value="Peptidase_M48"/>
    <property type="match status" value="1"/>
</dbReference>
<evidence type="ECO:0000256" key="3">
    <source>
        <dbReference type="ARBA" id="ARBA00022801"/>
    </source>
</evidence>
<keyword evidence="5 6" id="KW-0482">Metalloprotease</keyword>
<dbReference type="PANTHER" id="PTHR22726">
    <property type="entry name" value="METALLOENDOPEPTIDASE OMA1"/>
    <property type="match status" value="1"/>
</dbReference>
<protein>
    <recommendedName>
        <fullName evidence="7">Peptidase M48 domain-containing protein</fullName>
    </recommendedName>
</protein>
<comment type="similarity">
    <text evidence="6">Belongs to the peptidase M48 family.</text>
</comment>
<dbReference type="GO" id="GO:0051603">
    <property type="term" value="P:proteolysis involved in protein catabolic process"/>
    <property type="evidence" value="ECO:0007669"/>
    <property type="project" value="TreeGrafter"/>
</dbReference>
<evidence type="ECO:0000259" key="7">
    <source>
        <dbReference type="Pfam" id="PF01435"/>
    </source>
</evidence>
<evidence type="ECO:0000313" key="8">
    <source>
        <dbReference type="EMBL" id="CBX29890.1"/>
    </source>
</evidence>
<sequence length="143" mass="15798">MLSHEIAHVVRSHHLKILQKSQLLDFGAGLLSKKLGRDNQVIQKVIGSGAEVCARSLDKSAEFEADRMGVVLTARAGYEPYGLPEVLQIIGQTGKDESSVALLFKTHPHPDDRLVKLDDAVGSRLDNIKDGKTLSERFYHLKN</sequence>
<dbReference type="InterPro" id="IPR001915">
    <property type="entry name" value="Peptidase_M48"/>
</dbReference>
<keyword evidence="3 6" id="KW-0378">Hydrolase</keyword>
<evidence type="ECO:0000256" key="6">
    <source>
        <dbReference type="RuleBase" id="RU003983"/>
    </source>
</evidence>
<keyword evidence="2" id="KW-0479">Metal-binding</keyword>
<reference evidence="8" key="1">
    <citation type="journal article" date="2011" name="Environ. Microbiol.">
        <title>Genomic insights into the metabolic potential of the polycyclic aromatic hydrocarbon degrading sulfate-reducing Deltaproteobacterium N47.</title>
        <authorList>
            <person name="Bergmann F."/>
            <person name="Selesi D."/>
            <person name="Weinmaier T."/>
            <person name="Tischler P."/>
            <person name="Rattei T."/>
            <person name="Meckenstock R.U."/>
        </authorList>
    </citation>
    <scope>NUCLEOTIDE SEQUENCE</scope>
</reference>
<gene>
    <name evidence="8" type="ORF">N47_F15850</name>
</gene>
<keyword evidence="4 6" id="KW-0862">Zinc</keyword>
<dbReference type="PANTHER" id="PTHR22726:SF1">
    <property type="entry name" value="METALLOENDOPEPTIDASE OMA1, MITOCHONDRIAL"/>
    <property type="match status" value="1"/>
</dbReference>
<name>E1YH46_9BACT</name>
<feature type="domain" description="Peptidase M48" evidence="7">
    <location>
        <begin position="2"/>
        <end position="119"/>
    </location>
</feature>
<dbReference type="InterPro" id="IPR051156">
    <property type="entry name" value="Mito/Outer_Membr_Metalloprot"/>
</dbReference>
<dbReference type="GO" id="GO:0016020">
    <property type="term" value="C:membrane"/>
    <property type="evidence" value="ECO:0007669"/>
    <property type="project" value="TreeGrafter"/>
</dbReference>
<organism evidence="8">
    <name type="scientific">uncultured Desulfobacterium sp</name>
    <dbReference type="NCBI Taxonomy" id="201089"/>
    <lineage>
        <taxon>Bacteria</taxon>
        <taxon>Pseudomonadati</taxon>
        <taxon>Thermodesulfobacteriota</taxon>
        <taxon>Desulfobacteria</taxon>
        <taxon>Desulfobacterales</taxon>
        <taxon>Desulfobacteriaceae</taxon>
        <taxon>Desulfobacterium</taxon>
        <taxon>environmental samples</taxon>
    </lineage>
</organism>
<evidence type="ECO:0000256" key="4">
    <source>
        <dbReference type="ARBA" id="ARBA00022833"/>
    </source>
</evidence>
<dbReference type="AlphaFoldDB" id="E1YH46"/>
<comment type="cofactor">
    <cofactor evidence="6">
        <name>Zn(2+)</name>
        <dbReference type="ChEBI" id="CHEBI:29105"/>
    </cofactor>
    <text evidence="6">Binds 1 zinc ion per subunit.</text>
</comment>
<keyword evidence="1 6" id="KW-0645">Protease</keyword>
<proteinExistence type="inferred from homology"/>
<dbReference type="GO" id="GO:0004222">
    <property type="term" value="F:metalloendopeptidase activity"/>
    <property type="evidence" value="ECO:0007669"/>
    <property type="project" value="InterPro"/>
</dbReference>
<dbReference type="EMBL" id="FR695873">
    <property type="protein sequence ID" value="CBX29890.1"/>
    <property type="molecule type" value="Genomic_DNA"/>
</dbReference>
<accession>E1YH46</accession>
<evidence type="ECO:0000256" key="1">
    <source>
        <dbReference type="ARBA" id="ARBA00022670"/>
    </source>
</evidence>
<dbReference type="GO" id="GO:0046872">
    <property type="term" value="F:metal ion binding"/>
    <property type="evidence" value="ECO:0007669"/>
    <property type="project" value="UniProtKB-KW"/>
</dbReference>